<dbReference type="InterPro" id="IPR010215">
    <property type="entry name" value="Transcription_antiterm_RfaH"/>
</dbReference>
<dbReference type="NCBIfam" id="TIGR01955">
    <property type="entry name" value="RfaH"/>
    <property type="match status" value="1"/>
</dbReference>
<dbReference type="InterPro" id="IPR008991">
    <property type="entry name" value="Translation_prot_SH3-like_sf"/>
</dbReference>
<dbReference type="SUPFAM" id="SSF50104">
    <property type="entry name" value="Translation proteins SH3-like domain"/>
    <property type="match status" value="1"/>
</dbReference>
<protein>
    <submittedName>
        <fullName evidence="5">Transcription/translation regulatory transformer protein RfaH</fullName>
    </submittedName>
</protein>
<comment type="caution">
    <text evidence="5">The sequence shown here is derived from an EMBL/GenBank/DDBJ whole genome shotgun (WGS) entry which is preliminary data.</text>
</comment>
<keyword evidence="1" id="KW-0889">Transcription antitermination</keyword>
<dbReference type="RefSeq" id="WP_019951686.1">
    <property type="nucleotide sequence ID" value="NZ_JBHLVX010000058.1"/>
</dbReference>
<keyword evidence="2" id="KW-0805">Transcription regulation</keyword>
<dbReference type="SMART" id="SM00738">
    <property type="entry name" value="NGN"/>
    <property type="match status" value="1"/>
</dbReference>
<evidence type="ECO:0000313" key="5">
    <source>
        <dbReference type="EMBL" id="MFC0269446.1"/>
    </source>
</evidence>
<organism evidence="5 6">
    <name type="scientific">Kushneria aurantia</name>
    <dbReference type="NCBI Taxonomy" id="504092"/>
    <lineage>
        <taxon>Bacteria</taxon>
        <taxon>Pseudomonadati</taxon>
        <taxon>Pseudomonadota</taxon>
        <taxon>Gammaproteobacteria</taxon>
        <taxon>Oceanospirillales</taxon>
        <taxon>Halomonadaceae</taxon>
        <taxon>Kushneria</taxon>
    </lineage>
</organism>
<dbReference type="SUPFAM" id="SSF82679">
    <property type="entry name" value="N-utilization substance G protein NusG, N-terminal domain"/>
    <property type="match status" value="1"/>
</dbReference>
<gene>
    <name evidence="5" type="primary">rfaH</name>
    <name evidence="5" type="ORF">ACFFHW_15865</name>
</gene>
<dbReference type="InterPro" id="IPR006645">
    <property type="entry name" value="NGN-like_dom"/>
</dbReference>
<accession>A0ABV6G715</accession>
<name>A0ABV6G715_9GAMM</name>
<proteinExistence type="predicted"/>
<evidence type="ECO:0000256" key="1">
    <source>
        <dbReference type="ARBA" id="ARBA00022814"/>
    </source>
</evidence>
<dbReference type="Gene3D" id="3.30.70.940">
    <property type="entry name" value="NusG, N-terminal domain"/>
    <property type="match status" value="1"/>
</dbReference>
<dbReference type="EMBL" id="JBHLVX010000058">
    <property type="protein sequence ID" value="MFC0269446.1"/>
    <property type="molecule type" value="Genomic_DNA"/>
</dbReference>
<dbReference type="CDD" id="cd09892">
    <property type="entry name" value="NGN_SP_RfaH"/>
    <property type="match status" value="1"/>
</dbReference>
<keyword evidence="3" id="KW-0804">Transcription</keyword>
<dbReference type="Proteomes" id="UP001589814">
    <property type="component" value="Unassembled WGS sequence"/>
</dbReference>
<dbReference type="InterPro" id="IPR036735">
    <property type="entry name" value="NGN_dom_sf"/>
</dbReference>
<dbReference type="Pfam" id="PF02357">
    <property type="entry name" value="NusG"/>
    <property type="match status" value="1"/>
</dbReference>
<evidence type="ECO:0000256" key="3">
    <source>
        <dbReference type="ARBA" id="ARBA00023163"/>
    </source>
</evidence>
<reference evidence="5 6" key="1">
    <citation type="submission" date="2024-09" db="EMBL/GenBank/DDBJ databases">
        <authorList>
            <person name="Sun Q."/>
            <person name="Mori K."/>
        </authorList>
    </citation>
    <scope>NUCLEOTIDE SEQUENCE [LARGE SCALE GENOMIC DNA]</scope>
    <source>
        <strain evidence="5 6">CCM 7415</strain>
    </source>
</reference>
<keyword evidence="6" id="KW-1185">Reference proteome</keyword>
<evidence type="ECO:0000256" key="2">
    <source>
        <dbReference type="ARBA" id="ARBA00023015"/>
    </source>
</evidence>
<dbReference type="InterPro" id="IPR043425">
    <property type="entry name" value="NusG-like"/>
</dbReference>
<evidence type="ECO:0000259" key="4">
    <source>
        <dbReference type="SMART" id="SM00738"/>
    </source>
</evidence>
<sequence>MPTSEDDGVRWYAVQCKGGESFRASENLQRQGYDIYHPQISVEKRRRGRDVAVAEPLFPAYLFIALSPQANRAPIRSTRGVVSLVAFGGEPIALPEGLIETLMAREGSLAESGTRPLLQPGQAIEITEGPFRELQGRLMQCRGEERVIVLLELLQREHRVSLGRHQVRPAGV</sequence>
<dbReference type="PANTHER" id="PTHR30265">
    <property type="entry name" value="RHO-INTERACTING TRANSCRIPTION TERMINATION FACTOR NUSG"/>
    <property type="match status" value="1"/>
</dbReference>
<feature type="domain" description="NusG-like N-terminal" evidence="4">
    <location>
        <begin position="8"/>
        <end position="106"/>
    </location>
</feature>
<dbReference type="PANTHER" id="PTHR30265:SF7">
    <property type="entry name" value="TRANSCRIPTION ANTITERMINATION PROTEIN RFAH"/>
    <property type="match status" value="1"/>
</dbReference>
<dbReference type="NCBIfam" id="NF006534">
    <property type="entry name" value="PRK09014.1"/>
    <property type="match status" value="1"/>
</dbReference>
<evidence type="ECO:0000313" key="6">
    <source>
        <dbReference type="Proteomes" id="UP001589814"/>
    </source>
</evidence>